<gene>
    <name evidence="2" type="ORF">Q4F19_04870</name>
</gene>
<evidence type="ECO:0000313" key="3">
    <source>
        <dbReference type="Proteomes" id="UP001169764"/>
    </source>
</evidence>
<dbReference type="Proteomes" id="UP001169764">
    <property type="component" value="Unassembled WGS sequence"/>
</dbReference>
<feature type="transmembrane region" description="Helical" evidence="1">
    <location>
        <begin position="148"/>
        <end position="172"/>
    </location>
</feature>
<dbReference type="RefSeq" id="WP_303540355.1">
    <property type="nucleotide sequence ID" value="NZ_JAUOTP010000002.1"/>
</dbReference>
<comment type="caution">
    <text evidence="2">The sequence shown here is derived from an EMBL/GenBank/DDBJ whole genome shotgun (WGS) entry which is preliminary data.</text>
</comment>
<reference evidence="2" key="1">
    <citation type="submission" date="2023-07" db="EMBL/GenBank/DDBJ databases">
        <authorList>
            <person name="Kim M."/>
        </authorList>
    </citation>
    <scope>NUCLEOTIDE SEQUENCE</scope>
    <source>
        <strain evidence="2">BIUV-7</strain>
    </source>
</reference>
<name>A0ABT8Y5W4_9SPHN</name>
<keyword evidence="1" id="KW-1133">Transmembrane helix</keyword>
<organism evidence="2 3">
    <name type="scientific">Sphingomonas natans</name>
    <dbReference type="NCBI Taxonomy" id="3063330"/>
    <lineage>
        <taxon>Bacteria</taxon>
        <taxon>Pseudomonadati</taxon>
        <taxon>Pseudomonadota</taxon>
        <taxon>Alphaproteobacteria</taxon>
        <taxon>Sphingomonadales</taxon>
        <taxon>Sphingomonadaceae</taxon>
        <taxon>Sphingomonas</taxon>
    </lineage>
</organism>
<dbReference type="EMBL" id="JAUOTP010000002">
    <property type="protein sequence ID" value="MDO6413709.1"/>
    <property type="molecule type" value="Genomic_DNA"/>
</dbReference>
<keyword evidence="3" id="KW-1185">Reference proteome</keyword>
<keyword evidence="1" id="KW-0472">Membrane</keyword>
<keyword evidence="1" id="KW-0812">Transmembrane</keyword>
<evidence type="ECO:0000256" key="1">
    <source>
        <dbReference type="SAM" id="Phobius"/>
    </source>
</evidence>
<sequence>MAFNALVREERETFSPVPQRRTRIAAQINGASDLVHPVVVHALSPDGVVIESHDAMPQGARVMIEIGDIGEQYATVVCRDGIFYDCTFERRLDPRQVHRKLQRTKIVWGEFGARSNLAPPVVHQPWTERERALFVDPEIEQWSARMRVLLLLVGGLICWVPPIALFFGWFSWIG</sequence>
<proteinExistence type="predicted"/>
<protein>
    <recommendedName>
        <fullName evidence="4">PilZ domain-containing protein</fullName>
    </recommendedName>
</protein>
<accession>A0ABT8Y5W4</accession>
<evidence type="ECO:0008006" key="4">
    <source>
        <dbReference type="Google" id="ProtNLM"/>
    </source>
</evidence>
<evidence type="ECO:0000313" key="2">
    <source>
        <dbReference type="EMBL" id="MDO6413709.1"/>
    </source>
</evidence>